<keyword evidence="1" id="KW-0472">Membrane</keyword>
<evidence type="ECO:0000313" key="2">
    <source>
        <dbReference type="EMBL" id="PSJ49293.1"/>
    </source>
</evidence>
<name>A0A2P7RGE4_9HYPH</name>
<feature type="transmembrane region" description="Helical" evidence="1">
    <location>
        <begin position="44"/>
        <end position="61"/>
    </location>
</feature>
<comment type="caution">
    <text evidence="2">The sequence shown here is derived from an EMBL/GenBank/DDBJ whole genome shotgun (WGS) entry which is preliminary data.</text>
</comment>
<dbReference type="EMBL" id="PXYL01000073">
    <property type="protein sequence ID" value="PSJ49293.1"/>
    <property type="molecule type" value="Genomic_DNA"/>
</dbReference>
<reference evidence="2 3" key="1">
    <citation type="submission" date="2018-03" db="EMBL/GenBank/DDBJ databases">
        <title>The draft genome of Mesorhizobium soli JCM 19897.</title>
        <authorList>
            <person name="Li L."/>
            <person name="Liu L."/>
            <person name="Liang L."/>
            <person name="Wang T."/>
            <person name="Zhang X."/>
        </authorList>
    </citation>
    <scope>NUCLEOTIDE SEQUENCE [LARGE SCALE GENOMIC DNA]</scope>
    <source>
        <strain evidence="2 3">JCM 19897</strain>
    </source>
</reference>
<sequence length="122" mass="13038">MVSEMSGVLFQSGDITITRFVAKFGTAAYPIVTIRSVTIERENTILFALSVVAIIAGLVVGANIHEIIGLIAFVALLLLANNVPEKRTLTLKTSSGDVTALSSHDANLVESVRRAIENAFPR</sequence>
<dbReference type="RefSeq" id="WP_106727677.1">
    <property type="nucleotide sequence ID" value="NZ_PXYL01000073.1"/>
</dbReference>
<protein>
    <submittedName>
        <fullName evidence="2">Uncharacterized protein</fullName>
    </submittedName>
</protein>
<dbReference type="InterPro" id="IPR045629">
    <property type="entry name" value="DUF6232"/>
</dbReference>
<gene>
    <name evidence="2" type="ORF">C7I85_30295</name>
</gene>
<keyword evidence="1" id="KW-0812">Transmembrane</keyword>
<evidence type="ECO:0000256" key="1">
    <source>
        <dbReference type="SAM" id="Phobius"/>
    </source>
</evidence>
<evidence type="ECO:0000313" key="3">
    <source>
        <dbReference type="Proteomes" id="UP000240653"/>
    </source>
</evidence>
<keyword evidence="3" id="KW-1185">Reference proteome</keyword>
<accession>A0A2P7RGE4</accession>
<dbReference type="Pfam" id="PF19744">
    <property type="entry name" value="DUF6232"/>
    <property type="match status" value="1"/>
</dbReference>
<organism evidence="2 3">
    <name type="scientific">Pseudaminobacter soli</name>
    <name type="common">ex Li et al. 2025</name>
    <dbReference type="NCBI Taxonomy" id="1295366"/>
    <lineage>
        <taxon>Bacteria</taxon>
        <taxon>Pseudomonadati</taxon>
        <taxon>Pseudomonadota</taxon>
        <taxon>Alphaproteobacteria</taxon>
        <taxon>Hyphomicrobiales</taxon>
        <taxon>Phyllobacteriaceae</taxon>
        <taxon>Pseudaminobacter</taxon>
    </lineage>
</organism>
<dbReference type="Proteomes" id="UP000240653">
    <property type="component" value="Unassembled WGS sequence"/>
</dbReference>
<keyword evidence="1" id="KW-1133">Transmembrane helix</keyword>
<proteinExistence type="predicted"/>
<feature type="transmembrane region" description="Helical" evidence="1">
    <location>
        <begin position="67"/>
        <end position="84"/>
    </location>
</feature>
<dbReference type="AlphaFoldDB" id="A0A2P7RGE4"/>